<dbReference type="Proteomes" id="UP001347146">
    <property type="component" value="Unassembled WGS sequence"/>
</dbReference>
<feature type="transmembrane region" description="Helical" evidence="5">
    <location>
        <begin position="252"/>
        <end position="271"/>
    </location>
</feature>
<dbReference type="PANTHER" id="PTHR23508">
    <property type="entry name" value="CARBOXYLIC ACID TRANSPORTER PROTEIN HOMOLOG"/>
    <property type="match status" value="1"/>
</dbReference>
<evidence type="ECO:0000256" key="3">
    <source>
        <dbReference type="ARBA" id="ARBA00022989"/>
    </source>
</evidence>
<accession>A0ABU7MAX3</accession>
<dbReference type="InterPro" id="IPR005829">
    <property type="entry name" value="Sugar_transporter_CS"/>
</dbReference>
<keyword evidence="3 5" id="KW-1133">Transmembrane helix</keyword>
<feature type="transmembrane region" description="Helical" evidence="5">
    <location>
        <begin position="346"/>
        <end position="367"/>
    </location>
</feature>
<feature type="transmembrane region" description="Helical" evidence="5">
    <location>
        <begin position="147"/>
        <end position="169"/>
    </location>
</feature>
<feature type="transmembrane region" description="Helical" evidence="5">
    <location>
        <begin position="90"/>
        <end position="108"/>
    </location>
</feature>
<dbReference type="PROSITE" id="PS50850">
    <property type="entry name" value="MFS"/>
    <property type="match status" value="1"/>
</dbReference>
<evidence type="ECO:0000313" key="8">
    <source>
        <dbReference type="Proteomes" id="UP001347146"/>
    </source>
</evidence>
<dbReference type="EMBL" id="JAZDUF010000001">
    <property type="protein sequence ID" value="MEE3849998.1"/>
    <property type="molecule type" value="Genomic_DNA"/>
</dbReference>
<feature type="transmembrane region" description="Helical" evidence="5">
    <location>
        <begin position="16"/>
        <end position="37"/>
    </location>
</feature>
<keyword evidence="4 5" id="KW-0472">Membrane</keyword>
<comment type="caution">
    <text evidence="7">The sequence shown here is derived from an EMBL/GenBank/DDBJ whole genome shotgun (WGS) entry which is preliminary data.</text>
</comment>
<gene>
    <name evidence="7" type="ORF">VZC37_06620</name>
</gene>
<feature type="transmembrane region" description="Helical" evidence="5">
    <location>
        <begin position="114"/>
        <end position="135"/>
    </location>
</feature>
<organism evidence="7 8">
    <name type="scientific">Gordonia sesuvii</name>
    <dbReference type="NCBI Taxonomy" id="3116777"/>
    <lineage>
        <taxon>Bacteria</taxon>
        <taxon>Bacillati</taxon>
        <taxon>Actinomycetota</taxon>
        <taxon>Actinomycetes</taxon>
        <taxon>Mycobacteriales</taxon>
        <taxon>Gordoniaceae</taxon>
        <taxon>Gordonia</taxon>
    </lineage>
</organism>
<feature type="transmembrane region" description="Helical" evidence="5">
    <location>
        <begin position="57"/>
        <end position="78"/>
    </location>
</feature>
<dbReference type="PROSITE" id="PS00217">
    <property type="entry name" value="SUGAR_TRANSPORT_2"/>
    <property type="match status" value="1"/>
</dbReference>
<dbReference type="Pfam" id="PF07690">
    <property type="entry name" value="MFS_1"/>
    <property type="match status" value="1"/>
</dbReference>
<proteinExistence type="predicted"/>
<dbReference type="SUPFAM" id="SSF103473">
    <property type="entry name" value="MFS general substrate transporter"/>
    <property type="match status" value="1"/>
</dbReference>
<feature type="transmembrane region" description="Helical" evidence="5">
    <location>
        <begin position="379"/>
        <end position="404"/>
    </location>
</feature>
<dbReference type="InterPro" id="IPR036259">
    <property type="entry name" value="MFS_trans_sf"/>
</dbReference>
<evidence type="ECO:0000313" key="7">
    <source>
        <dbReference type="EMBL" id="MEE3849998.1"/>
    </source>
</evidence>
<sequence>MNAPTTWNGPEHRRSVLWIVTLAAIAIVFDGYDLVVYGTVLPTLLDDPSQLGELSPGTAGALGSYALIGMMVGAFIAGTFGDRVGRRRMMLMNIVWFSIGMGATALAPNVATFGILRCLTGIGIGGLVATVGALIAEFAPTSKRNLFNAIVYSGVPAGGVLAAVLALLLADHIGWRGLFWIGALPLVTLLPLAWLKMPESPQWLVTRGRLDEAAAIGRRTGIPVDLAPQPSADARPDEVAKVGFAALASRRFLVPTLLLGMMSFAGLLLTYGLNTWLPQIMESAGFNAKGSLSFLLVLNGGAIVGGLIAARLADRRGPQRIVATSFCLATFALICLTLGFPLPVLLAAVAVAGTGTIGTQVLIYGYVSNFYPTSARAAGVAWCAGFGRLGGIVGPVIGGLLIGAGISSSAAFYIFAGIALAGAAATMLVPRDRGDVVATAGRRPASETAGLDTSLA</sequence>
<feature type="transmembrane region" description="Helical" evidence="5">
    <location>
        <begin position="410"/>
        <end position="429"/>
    </location>
</feature>
<keyword evidence="8" id="KW-1185">Reference proteome</keyword>
<dbReference type="InterPro" id="IPR011701">
    <property type="entry name" value="MFS"/>
</dbReference>
<feature type="transmembrane region" description="Helical" evidence="5">
    <location>
        <begin position="175"/>
        <end position="195"/>
    </location>
</feature>
<comment type="subcellular location">
    <subcellularLocation>
        <location evidence="1">Cell membrane</location>
        <topology evidence="1">Multi-pass membrane protein</topology>
    </subcellularLocation>
</comment>
<feature type="domain" description="Major facilitator superfamily (MFS) profile" evidence="6">
    <location>
        <begin position="19"/>
        <end position="434"/>
    </location>
</feature>
<feature type="transmembrane region" description="Helical" evidence="5">
    <location>
        <begin position="291"/>
        <end position="309"/>
    </location>
</feature>
<keyword evidence="2 5" id="KW-0812">Transmembrane</keyword>
<feature type="transmembrane region" description="Helical" evidence="5">
    <location>
        <begin position="321"/>
        <end position="340"/>
    </location>
</feature>
<evidence type="ECO:0000256" key="5">
    <source>
        <dbReference type="SAM" id="Phobius"/>
    </source>
</evidence>
<evidence type="ECO:0000256" key="2">
    <source>
        <dbReference type="ARBA" id="ARBA00022692"/>
    </source>
</evidence>
<dbReference type="RefSeq" id="WP_330431599.1">
    <property type="nucleotide sequence ID" value="NZ_JAZDUF010000001.1"/>
</dbReference>
<dbReference type="PANTHER" id="PTHR23508:SF10">
    <property type="entry name" value="CARBOXYLIC ACID TRANSPORTER PROTEIN HOMOLOG"/>
    <property type="match status" value="1"/>
</dbReference>
<name>A0ABU7MAX3_9ACTN</name>
<dbReference type="Gene3D" id="1.20.1250.20">
    <property type="entry name" value="MFS general substrate transporter like domains"/>
    <property type="match status" value="1"/>
</dbReference>
<reference evidence="7 8" key="1">
    <citation type="submission" date="2024-01" db="EMBL/GenBank/DDBJ databases">
        <title>Draft genome sequence of Gordonia sp. LSe1-13.</title>
        <authorList>
            <person name="Suphannarot A."/>
            <person name="Mingma R."/>
        </authorList>
    </citation>
    <scope>NUCLEOTIDE SEQUENCE [LARGE SCALE GENOMIC DNA]</scope>
    <source>
        <strain evidence="7 8">LSe1-13</strain>
    </source>
</reference>
<evidence type="ECO:0000259" key="6">
    <source>
        <dbReference type="PROSITE" id="PS50850"/>
    </source>
</evidence>
<evidence type="ECO:0000256" key="4">
    <source>
        <dbReference type="ARBA" id="ARBA00023136"/>
    </source>
</evidence>
<protein>
    <submittedName>
        <fullName evidence="7">Aromatic acid/H+ symport family MFS transporter</fullName>
    </submittedName>
</protein>
<dbReference type="InterPro" id="IPR020846">
    <property type="entry name" value="MFS_dom"/>
</dbReference>
<dbReference type="CDD" id="cd17365">
    <property type="entry name" value="MFS_PcaK_like"/>
    <property type="match status" value="1"/>
</dbReference>
<evidence type="ECO:0000256" key="1">
    <source>
        <dbReference type="ARBA" id="ARBA00004651"/>
    </source>
</evidence>